<keyword evidence="4" id="KW-1185">Reference proteome</keyword>
<sequence length="307" mass="34552">MKNDAPEQAPSPSKDSNKVYFLILVIVALLGTNAYVFLKDKKSEDKVVTLTDEKSRMEIEIDRIEAELDRSKTSNVNLSAELKEGQELARVKINELRDQLRRGQLTEGELARAQKEIKDLRTFVSKYTADIVVLEKKNVKLTEQRDSLQTTVANINERASMLEKVNTDLSNKVKVAAAIKVANIAVSAVRIRNNGKESEVTRASTAKRLKIRFTVADNSLAQHGEHEIFIRVIDPDGNLITTNGSDLFDADGDQLQFTYKTNIEFDNSFGKLYSIDWDPIQPLKKGEYTMVLYADGYTMGKTVFGLR</sequence>
<comment type="caution">
    <text evidence="3">The sequence shown here is derived from an EMBL/GenBank/DDBJ whole genome shotgun (WGS) entry which is preliminary data.</text>
</comment>
<dbReference type="AlphaFoldDB" id="A0A2T0U7J5"/>
<organism evidence="3 4">
    <name type="scientific">Arcticibacter pallidicorallinus</name>
    <dbReference type="NCBI Taxonomy" id="1259464"/>
    <lineage>
        <taxon>Bacteria</taxon>
        <taxon>Pseudomonadati</taxon>
        <taxon>Bacteroidota</taxon>
        <taxon>Sphingobacteriia</taxon>
        <taxon>Sphingobacteriales</taxon>
        <taxon>Sphingobacteriaceae</taxon>
        <taxon>Arcticibacter</taxon>
    </lineage>
</organism>
<keyword evidence="2" id="KW-0812">Transmembrane</keyword>
<gene>
    <name evidence="3" type="ORF">B0I27_103363</name>
</gene>
<dbReference type="EMBL" id="PVTH01000003">
    <property type="protein sequence ID" value="PRY53890.1"/>
    <property type="molecule type" value="Genomic_DNA"/>
</dbReference>
<keyword evidence="2" id="KW-1133">Transmembrane helix</keyword>
<name>A0A2T0U7J5_9SPHI</name>
<evidence type="ECO:0000313" key="3">
    <source>
        <dbReference type="EMBL" id="PRY53890.1"/>
    </source>
</evidence>
<dbReference type="RefSeq" id="WP_245925449.1">
    <property type="nucleotide sequence ID" value="NZ_PVTH01000003.1"/>
</dbReference>
<feature type="coiled-coil region" evidence="1">
    <location>
        <begin position="47"/>
        <end position="81"/>
    </location>
</feature>
<evidence type="ECO:0000256" key="1">
    <source>
        <dbReference type="SAM" id="Coils"/>
    </source>
</evidence>
<keyword evidence="1" id="KW-0175">Coiled coil</keyword>
<feature type="coiled-coil region" evidence="1">
    <location>
        <begin position="124"/>
        <end position="158"/>
    </location>
</feature>
<dbReference type="Proteomes" id="UP000238034">
    <property type="component" value="Unassembled WGS sequence"/>
</dbReference>
<protein>
    <recommendedName>
        <fullName evidence="5">Chromosome segregation protein SMC</fullName>
    </recommendedName>
</protein>
<evidence type="ECO:0008006" key="5">
    <source>
        <dbReference type="Google" id="ProtNLM"/>
    </source>
</evidence>
<evidence type="ECO:0000256" key="2">
    <source>
        <dbReference type="SAM" id="Phobius"/>
    </source>
</evidence>
<accession>A0A2T0U7J5</accession>
<dbReference type="SUPFAM" id="SSF90257">
    <property type="entry name" value="Myosin rod fragments"/>
    <property type="match status" value="1"/>
</dbReference>
<proteinExistence type="predicted"/>
<dbReference type="Gene3D" id="1.20.5.340">
    <property type="match status" value="1"/>
</dbReference>
<keyword evidence="2" id="KW-0472">Membrane</keyword>
<evidence type="ECO:0000313" key="4">
    <source>
        <dbReference type="Proteomes" id="UP000238034"/>
    </source>
</evidence>
<reference evidence="3 4" key="1">
    <citation type="submission" date="2018-03" db="EMBL/GenBank/DDBJ databases">
        <title>Genomic Encyclopedia of Type Strains, Phase III (KMG-III): the genomes of soil and plant-associated and newly described type strains.</title>
        <authorList>
            <person name="Whitman W."/>
        </authorList>
    </citation>
    <scope>NUCLEOTIDE SEQUENCE [LARGE SCALE GENOMIC DNA]</scope>
    <source>
        <strain evidence="3 4">CGMCC 1.9313</strain>
    </source>
</reference>
<feature type="transmembrane region" description="Helical" evidence="2">
    <location>
        <begin position="20"/>
        <end position="38"/>
    </location>
</feature>